<evidence type="ECO:0008006" key="3">
    <source>
        <dbReference type="Google" id="ProtNLM"/>
    </source>
</evidence>
<sequence length="69" mass="6958">MPGVVGVTLGMVGVAVGVTLDVVVVSVGVTLDVVDVPVSAGVDCPHAINRTANINRLASAKGVRNNFFI</sequence>
<reference evidence="1 2" key="1">
    <citation type="journal article" date="2021" name="Int. J. Syst. Evol. Microbiol.">
        <title>Reticulibacter mediterranei gen. nov., sp. nov., within the new family Reticulibacteraceae fam. nov., and Ktedonospora formicarum gen. nov., sp. nov., Ktedonobacter robiniae sp. nov., Dictyobacter formicarum sp. nov. and Dictyobacter arantiisoli sp. nov., belonging to the class Ktedonobacteria.</title>
        <authorList>
            <person name="Yabe S."/>
            <person name="Zheng Y."/>
            <person name="Wang C.M."/>
            <person name="Sakai Y."/>
            <person name="Abe K."/>
            <person name="Yokota A."/>
            <person name="Donadio S."/>
            <person name="Cavaletti L."/>
            <person name="Monciardini P."/>
        </authorList>
    </citation>
    <scope>NUCLEOTIDE SEQUENCE [LARGE SCALE GENOMIC DNA]</scope>
    <source>
        <strain evidence="1 2">SOSP1-9</strain>
    </source>
</reference>
<accession>A0ABQ3VQT5</accession>
<protein>
    <recommendedName>
        <fullName evidence="3">Secreted protein</fullName>
    </recommendedName>
</protein>
<gene>
    <name evidence="1" type="ORF">KSZ_57590</name>
</gene>
<dbReference type="EMBL" id="BNJJ01000019">
    <property type="protein sequence ID" value="GHO87753.1"/>
    <property type="molecule type" value="Genomic_DNA"/>
</dbReference>
<proteinExistence type="predicted"/>
<comment type="caution">
    <text evidence="1">The sequence shown here is derived from an EMBL/GenBank/DDBJ whole genome shotgun (WGS) entry which is preliminary data.</text>
</comment>
<name>A0ABQ3VQT5_9CHLR</name>
<dbReference type="Proteomes" id="UP000635565">
    <property type="component" value="Unassembled WGS sequence"/>
</dbReference>
<organism evidence="1 2">
    <name type="scientific">Dictyobacter formicarum</name>
    <dbReference type="NCBI Taxonomy" id="2778368"/>
    <lineage>
        <taxon>Bacteria</taxon>
        <taxon>Bacillati</taxon>
        <taxon>Chloroflexota</taxon>
        <taxon>Ktedonobacteria</taxon>
        <taxon>Ktedonobacterales</taxon>
        <taxon>Dictyobacteraceae</taxon>
        <taxon>Dictyobacter</taxon>
    </lineage>
</organism>
<evidence type="ECO:0000313" key="1">
    <source>
        <dbReference type="EMBL" id="GHO87753.1"/>
    </source>
</evidence>
<evidence type="ECO:0000313" key="2">
    <source>
        <dbReference type="Proteomes" id="UP000635565"/>
    </source>
</evidence>
<keyword evidence="2" id="KW-1185">Reference proteome</keyword>